<dbReference type="EMBL" id="BOON01000030">
    <property type="protein sequence ID" value="GII23643.1"/>
    <property type="molecule type" value="Genomic_DNA"/>
</dbReference>
<comment type="caution">
    <text evidence="2">The sequence shown here is derived from an EMBL/GenBank/DDBJ whole genome shotgun (WGS) entry which is preliminary data.</text>
</comment>
<dbReference type="AlphaFoldDB" id="A0A8J3X4A9"/>
<sequence>MSALTALARASAVQAGVAQPIATVRHVHLSSRPLVFIPLSLAGEAHAPLAALVGSSVESPQLLVVPQPRNRDQRFGFAATLAEILVSYVDSFCGETETVAVDRGRDVRERYVDAPQILVPNGGGIGFVRLFGRSTRFRRTTGEWAVDPAVPLLGRWLTFFAERAEYPGSSMLVSMTGALGMHWATGQSSVEDANLAALLGWIAPPAGMTGAEAALEAEDPLRWPPAGPATDPTFDNEVLAPAIESGSLSTLEKALRDQLEPTWELMWRGVSLLRALPAGSRVERRWADDRGAFTGYVEYVAEGGFPQAKLDVAVAAAQRLAKLERAQALYDAQRAYDDPLVLAEYRLTGEAFAGSVVASSPDRLDASGKKRVLRPHITVRSDDPVRLGPGVTVVSPARPAQKGRIVSVSGSDVVLELSGGMGRGLTAPPGSVPEVGERLTYTTLTESYQAPAAFPSRDETPWTHGGPPAEYVPDNEDAAEEWS</sequence>
<evidence type="ECO:0000256" key="1">
    <source>
        <dbReference type="SAM" id="MobiDB-lite"/>
    </source>
</evidence>
<proteinExistence type="predicted"/>
<keyword evidence="3" id="KW-1185">Reference proteome</keyword>
<accession>A0A8J3X4A9</accession>
<dbReference type="RefSeq" id="WP_168116352.1">
    <property type="nucleotide sequence ID" value="NZ_BOON01000030.1"/>
</dbReference>
<feature type="region of interest" description="Disordered" evidence="1">
    <location>
        <begin position="447"/>
        <end position="483"/>
    </location>
</feature>
<name>A0A8J3X4A9_9ACTN</name>
<organism evidence="2 3">
    <name type="scientific">Planosporangium mesophilum</name>
    <dbReference type="NCBI Taxonomy" id="689768"/>
    <lineage>
        <taxon>Bacteria</taxon>
        <taxon>Bacillati</taxon>
        <taxon>Actinomycetota</taxon>
        <taxon>Actinomycetes</taxon>
        <taxon>Micromonosporales</taxon>
        <taxon>Micromonosporaceae</taxon>
        <taxon>Planosporangium</taxon>
    </lineage>
</organism>
<evidence type="ECO:0000313" key="3">
    <source>
        <dbReference type="Proteomes" id="UP000599074"/>
    </source>
</evidence>
<feature type="compositionally biased region" description="Acidic residues" evidence="1">
    <location>
        <begin position="473"/>
        <end position="483"/>
    </location>
</feature>
<dbReference type="Proteomes" id="UP000599074">
    <property type="component" value="Unassembled WGS sequence"/>
</dbReference>
<reference evidence="2" key="1">
    <citation type="submission" date="2021-01" db="EMBL/GenBank/DDBJ databases">
        <title>Whole genome shotgun sequence of Planosporangium mesophilum NBRC 109066.</title>
        <authorList>
            <person name="Komaki H."/>
            <person name="Tamura T."/>
        </authorList>
    </citation>
    <scope>NUCLEOTIDE SEQUENCE</scope>
    <source>
        <strain evidence="2">NBRC 109066</strain>
    </source>
</reference>
<evidence type="ECO:0000313" key="2">
    <source>
        <dbReference type="EMBL" id="GII23643.1"/>
    </source>
</evidence>
<gene>
    <name evidence="2" type="ORF">Pme01_32400</name>
</gene>
<protein>
    <submittedName>
        <fullName evidence="2">Uncharacterized protein</fullName>
    </submittedName>
</protein>